<dbReference type="Pfam" id="PF14360">
    <property type="entry name" value="PAP2_C"/>
    <property type="match status" value="1"/>
</dbReference>
<evidence type="ECO:0000256" key="10">
    <source>
        <dbReference type="SAM" id="MobiDB-lite"/>
    </source>
</evidence>
<evidence type="ECO:0000256" key="3">
    <source>
        <dbReference type="ARBA" id="ARBA00022679"/>
    </source>
</evidence>
<dbReference type="OrthoDB" id="422827at2759"/>
<feature type="transmembrane region" description="Helical" evidence="11">
    <location>
        <begin position="74"/>
        <end position="105"/>
    </location>
</feature>
<comment type="caution">
    <text evidence="13">The sequence shown here is derived from an EMBL/GenBank/DDBJ whole genome shotgun (WGS) entry which is preliminary data.</text>
</comment>
<dbReference type="GO" id="GO:0016301">
    <property type="term" value="F:kinase activity"/>
    <property type="evidence" value="ECO:0007669"/>
    <property type="project" value="UniProtKB-KW"/>
</dbReference>
<evidence type="ECO:0000259" key="12">
    <source>
        <dbReference type="Pfam" id="PF14360"/>
    </source>
</evidence>
<feature type="region of interest" description="Disordered" evidence="10">
    <location>
        <begin position="342"/>
        <end position="370"/>
    </location>
</feature>
<dbReference type="VEuPathDB" id="TriTrypDB:LtaPh_3549600"/>
<evidence type="ECO:0000256" key="9">
    <source>
        <dbReference type="ARBA" id="ARBA00023136"/>
    </source>
</evidence>
<dbReference type="EMBL" id="BLBS01000056">
    <property type="protein sequence ID" value="GET93019.1"/>
    <property type="molecule type" value="Genomic_DNA"/>
</dbReference>
<keyword evidence="7 11" id="KW-1133">Transmembrane helix</keyword>
<evidence type="ECO:0000256" key="5">
    <source>
        <dbReference type="ARBA" id="ARBA00022777"/>
    </source>
</evidence>
<protein>
    <recommendedName>
        <fullName evidence="12">Sphingomyelin synthase-like domain-containing protein</fullName>
    </recommendedName>
</protein>
<dbReference type="PANTHER" id="PTHR21290:SF25">
    <property type="entry name" value="SPHINGOMYELIN SYNTHASE-RELATED PROTEIN 1"/>
    <property type="match status" value="1"/>
</dbReference>
<gene>
    <name evidence="13" type="ORF">LtaPh_3549600</name>
</gene>
<feature type="transmembrane region" description="Helical" evidence="11">
    <location>
        <begin position="189"/>
        <end position="209"/>
    </location>
</feature>
<dbReference type="GO" id="GO:0033188">
    <property type="term" value="F:sphingomyelin synthase activity"/>
    <property type="evidence" value="ECO:0007669"/>
    <property type="project" value="TreeGrafter"/>
</dbReference>
<evidence type="ECO:0000256" key="7">
    <source>
        <dbReference type="ARBA" id="ARBA00022989"/>
    </source>
</evidence>
<feature type="transmembrane region" description="Helical" evidence="11">
    <location>
        <begin position="157"/>
        <end position="177"/>
    </location>
</feature>
<organism evidence="13 14">
    <name type="scientific">Leishmania tarentolae</name>
    <name type="common">Sauroleishmania tarentolae</name>
    <dbReference type="NCBI Taxonomy" id="5689"/>
    <lineage>
        <taxon>Eukaryota</taxon>
        <taxon>Discoba</taxon>
        <taxon>Euglenozoa</taxon>
        <taxon>Kinetoplastea</taxon>
        <taxon>Metakinetoplastina</taxon>
        <taxon>Trypanosomatida</taxon>
        <taxon>Trypanosomatidae</taxon>
        <taxon>Leishmaniinae</taxon>
        <taxon>Leishmania</taxon>
        <taxon>lizard Leishmania</taxon>
    </lineage>
</organism>
<comment type="similarity">
    <text evidence="2">Belongs to the sphingomyelin synthase family.</text>
</comment>
<dbReference type="InterPro" id="IPR045221">
    <property type="entry name" value="Sphingomyelin_synth-like"/>
</dbReference>
<evidence type="ECO:0000256" key="11">
    <source>
        <dbReference type="SAM" id="Phobius"/>
    </source>
</evidence>
<keyword evidence="14" id="KW-1185">Reference proteome</keyword>
<feature type="transmembrane region" description="Helical" evidence="11">
    <location>
        <begin position="240"/>
        <end position="258"/>
    </location>
</feature>
<dbReference type="GO" id="GO:0046513">
    <property type="term" value="P:ceramide biosynthetic process"/>
    <property type="evidence" value="ECO:0007669"/>
    <property type="project" value="TreeGrafter"/>
</dbReference>
<dbReference type="PANTHER" id="PTHR21290">
    <property type="entry name" value="SPHINGOMYELIN SYNTHETASE"/>
    <property type="match status" value="1"/>
</dbReference>
<keyword evidence="6" id="KW-0746">Sphingolipid metabolism</keyword>
<evidence type="ECO:0000256" key="1">
    <source>
        <dbReference type="ARBA" id="ARBA00004141"/>
    </source>
</evidence>
<dbReference type="GO" id="GO:0005789">
    <property type="term" value="C:endoplasmic reticulum membrane"/>
    <property type="evidence" value="ECO:0007669"/>
    <property type="project" value="TreeGrafter"/>
</dbReference>
<name>A0A640KZR3_LEITA</name>
<keyword evidence="3" id="KW-0808">Transferase</keyword>
<evidence type="ECO:0000256" key="2">
    <source>
        <dbReference type="ARBA" id="ARBA00005441"/>
    </source>
</evidence>
<proteinExistence type="inferred from homology"/>
<dbReference type="AlphaFoldDB" id="A0A640KZR3"/>
<reference evidence="13" key="1">
    <citation type="submission" date="2019-11" db="EMBL/GenBank/DDBJ databases">
        <title>Leishmania tarentolae CDS.</title>
        <authorList>
            <person name="Goto Y."/>
            <person name="Yamagishi J."/>
        </authorList>
    </citation>
    <scope>NUCLEOTIDE SEQUENCE [LARGE SCALE GENOMIC DNA]</scope>
    <source>
        <strain evidence="13">Parrot Tar II</strain>
    </source>
</reference>
<evidence type="ECO:0000256" key="8">
    <source>
        <dbReference type="ARBA" id="ARBA00023098"/>
    </source>
</evidence>
<keyword evidence="5" id="KW-0418">Kinase</keyword>
<accession>A0A640KZR3</accession>
<keyword evidence="4 11" id="KW-0812">Transmembrane</keyword>
<dbReference type="GO" id="GO:0005886">
    <property type="term" value="C:plasma membrane"/>
    <property type="evidence" value="ECO:0007669"/>
    <property type="project" value="TreeGrafter"/>
</dbReference>
<dbReference type="Proteomes" id="UP000419144">
    <property type="component" value="Unassembled WGS sequence"/>
</dbReference>
<evidence type="ECO:0000256" key="4">
    <source>
        <dbReference type="ARBA" id="ARBA00022692"/>
    </source>
</evidence>
<feature type="domain" description="Sphingomyelin synthase-like" evidence="12">
    <location>
        <begin position="210"/>
        <end position="284"/>
    </location>
</feature>
<dbReference type="InterPro" id="IPR025749">
    <property type="entry name" value="Sphingomyelin_synth-like_dom"/>
</dbReference>
<evidence type="ECO:0000256" key="6">
    <source>
        <dbReference type="ARBA" id="ARBA00022919"/>
    </source>
</evidence>
<keyword evidence="8" id="KW-0443">Lipid metabolism</keyword>
<comment type="subcellular location">
    <subcellularLocation>
        <location evidence="1">Membrane</location>
        <topology evidence="1">Multi-pass membrane protein</topology>
    </subcellularLocation>
</comment>
<dbReference type="GO" id="GO:0047493">
    <property type="term" value="F:ceramide cholinephosphotransferase activity"/>
    <property type="evidence" value="ECO:0007669"/>
    <property type="project" value="TreeGrafter"/>
</dbReference>
<evidence type="ECO:0000313" key="14">
    <source>
        <dbReference type="Proteomes" id="UP000419144"/>
    </source>
</evidence>
<keyword evidence="9 11" id="KW-0472">Membrane</keyword>
<dbReference type="GO" id="GO:0000139">
    <property type="term" value="C:Golgi membrane"/>
    <property type="evidence" value="ECO:0007669"/>
    <property type="project" value="TreeGrafter"/>
</dbReference>
<sequence length="370" mass="41155">MRDVTVTVETGNENDEANLLPWYKRPLPLATQVLRFVLLLLLSVVFLGVALIVANARMPDPKVVRPLPDLLLEWIPKVTFVECGANVIIFLLSATTVVVGFKVFLLERHVNGLPRFTFLVRIPKIGSFLNRIAFGIVDSGLRPFPLKTVFPIMAIRFLTSYAAVMVLRAFVIMATSYPATDNHCQNPKVIEYPVLNVILTLVTLGSGAIHCGDLMFSGHTMILSLAFILAWDYSPFLHPWAVRVWVSVLLPISYYCILASRSHYTDDIIVAMYVMIATYKLVEHSETGAPWQMQLLIRWMPWPGRNTMEEKSAEAEVVVVAERPTEDLPYASAAVPECENVMKESPAAQSVPGASSSSGIPLRMQDLPDA</sequence>
<evidence type="ECO:0000313" key="13">
    <source>
        <dbReference type="EMBL" id="GET93019.1"/>
    </source>
</evidence>
<feature type="transmembrane region" description="Helical" evidence="11">
    <location>
        <begin position="33"/>
        <end position="54"/>
    </location>
</feature>